<keyword evidence="2" id="KW-0812">Transmembrane</keyword>
<feature type="transmembrane region" description="Helical" evidence="2">
    <location>
        <begin position="227"/>
        <end position="252"/>
    </location>
</feature>
<feature type="transmembrane region" description="Helical" evidence="2">
    <location>
        <begin position="306"/>
        <end position="328"/>
    </location>
</feature>
<dbReference type="Proteomes" id="UP001214441">
    <property type="component" value="Unassembled WGS sequence"/>
</dbReference>
<feature type="transmembrane region" description="Helical" evidence="2">
    <location>
        <begin position="273"/>
        <end position="294"/>
    </location>
</feature>
<evidence type="ECO:0000256" key="1">
    <source>
        <dbReference type="SAM" id="MobiDB-lite"/>
    </source>
</evidence>
<feature type="transmembrane region" description="Helical" evidence="2">
    <location>
        <begin position="139"/>
        <end position="160"/>
    </location>
</feature>
<accession>A0ABT6ZUT8</accession>
<dbReference type="RefSeq" id="WP_274044074.1">
    <property type="nucleotide sequence ID" value="NZ_JANCPR020000009.1"/>
</dbReference>
<keyword evidence="2" id="KW-0472">Membrane</keyword>
<feature type="transmembrane region" description="Helical" evidence="2">
    <location>
        <begin position="44"/>
        <end position="66"/>
    </location>
</feature>
<feature type="transmembrane region" description="Helical" evidence="2">
    <location>
        <begin position="87"/>
        <end position="113"/>
    </location>
</feature>
<comment type="caution">
    <text evidence="3">The sequence shown here is derived from an EMBL/GenBank/DDBJ whole genome shotgun (WGS) entry which is preliminary data.</text>
</comment>
<feature type="region of interest" description="Disordered" evidence="1">
    <location>
        <begin position="164"/>
        <end position="183"/>
    </location>
</feature>
<name>A0ABT6ZUT8_9ACTN</name>
<sequence length="382" mass="38847">MTFTARPLTLLLRLLLLCASAGIGLLLLATLAHALDRPARPVDSTVRLLWCLVPLAVAAQVAAALARTVPHEARQGLVSAGVGPVRLRWLAAFAAGMPCLLGSALVFLTFAGLDDAGVLALPGVQAELPLPGRPLPLPATFTLLSTVPLVAACAAAVATARASREEARNHTHGEPRPERHAPRSVPAWGGALVMCGLAVASYGARALPHGGQDTVRADALVASPLPVGWLMAAAGMVLAGPGLAHLCGRLLAGGRPGPVRLLSGRGIQREAHCVGRPLGALCAVGAALLAFTRVRSTGDAAPLPGPLVATAVALVVCGVAGAALAALARARRTREPAQEILVRLGAPHRLRRITAFVRAAALSAVLVPPVVVTGQLAALPLL</sequence>
<reference evidence="3 4" key="1">
    <citation type="submission" date="2023-05" db="EMBL/GenBank/DDBJ databases">
        <title>Streptantibioticus silvisoli sp. nov., acidotolerant actinomycetes 1 from pine litter.</title>
        <authorList>
            <person name="Swiecimska M."/>
            <person name="Golinska P."/>
            <person name="Sangal V."/>
            <person name="Wachnowicz B."/>
            <person name="Goodfellow M."/>
        </authorList>
    </citation>
    <scope>NUCLEOTIDE SEQUENCE [LARGE SCALE GENOMIC DNA]</scope>
    <source>
        <strain evidence="3 4">DSM 42109</strain>
    </source>
</reference>
<organism evidence="3 4">
    <name type="scientific">Streptomyces iconiensis</name>
    <dbReference type="NCBI Taxonomy" id="1384038"/>
    <lineage>
        <taxon>Bacteria</taxon>
        <taxon>Bacillati</taxon>
        <taxon>Actinomycetota</taxon>
        <taxon>Actinomycetes</taxon>
        <taxon>Kitasatosporales</taxon>
        <taxon>Streptomycetaceae</taxon>
        <taxon>Streptomyces</taxon>
    </lineage>
</organism>
<evidence type="ECO:0000256" key="2">
    <source>
        <dbReference type="SAM" id="Phobius"/>
    </source>
</evidence>
<feature type="transmembrane region" description="Helical" evidence="2">
    <location>
        <begin position="185"/>
        <end position="207"/>
    </location>
</feature>
<protein>
    <recommendedName>
        <fullName evidence="5">Integral membrane protein</fullName>
    </recommendedName>
</protein>
<evidence type="ECO:0008006" key="5">
    <source>
        <dbReference type="Google" id="ProtNLM"/>
    </source>
</evidence>
<evidence type="ECO:0000313" key="3">
    <source>
        <dbReference type="EMBL" id="MDJ1132579.1"/>
    </source>
</evidence>
<dbReference type="EMBL" id="JANCPR020000009">
    <property type="protein sequence ID" value="MDJ1132579.1"/>
    <property type="molecule type" value="Genomic_DNA"/>
</dbReference>
<feature type="compositionally biased region" description="Basic and acidic residues" evidence="1">
    <location>
        <begin position="164"/>
        <end position="181"/>
    </location>
</feature>
<gene>
    <name evidence="3" type="ORF">NMN56_011585</name>
</gene>
<evidence type="ECO:0000313" key="4">
    <source>
        <dbReference type="Proteomes" id="UP001214441"/>
    </source>
</evidence>
<keyword evidence="2" id="KW-1133">Transmembrane helix</keyword>
<keyword evidence="4" id="KW-1185">Reference proteome</keyword>
<feature type="transmembrane region" description="Helical" evidence="2">
    <location>
        <begin position="355"/>
        <end position="378"/>
    </location>
</feature>
<proteinExistence type="predicted"/>